<dbReference type="Proteomes" id="UP001172155">
    <property type="component" value="Unassembled WGS sequence"/>
</dbReference>
<protein>
    <submittedName>
        <fullName evidence="1">Uncharacterized protein</fullName>
    </submittedName>
</protein>
<dbReference type="EMBL" id="JAUKUD010000004">
    <property type="protein sequence ID" value="KAK0746810.1"/>
    <property type="molecule type" value="Genomic_DNA"/>
</dbReference>
<dbReference type="AlphaFoldDB" id="A0AA40EWI6"/>
<evidence type="ECO:0000313" key="2">
    <source>
        <dbReference type="Proteomes" id="UP001172155"/>
    </source>
</evidence>
<sequence length="142" mass="14912">MLAFDISTHTRIIAGTISRWCQGHPGHGYASQTDLKLIEEAAINIKRDNVGPCGVPQCNYDLCNGQATSQAVSVFSSILSLGVPQFANIPSACMVLAVALSGSCSGDGARPIPCGSACMQYQGLSDDQFRVLSSYLDIVNGV</sequence>
<comment type="caution">
    <text evidence="1">The sequence shown here is derived from an EMBL/GenBank/DDBJ whole genome shotgun (WGS) entry which is preliminary data.</text>
</comment>
<keyword evidence="2" id="KW-1185">Reference proteome</keyword>
<accession>A0AA40EWI6</accession>
<name>A0AA40EWI6_9PEZI</name>
<organism evidence="1 2">
    <name type="scientific">Schizothecium vesticola</name>
    <dbReference type="NCBI Taxonomy" id="314040"/>
    <lineage>
        <taxon>Eukaryota</taxon>
        <taxon>Fungi</taxon>
        <taxon>Dikarya</taxon>
        <taxon>Ascomycota</taxon>
        <taxon>Pezizomycotina</taxon>
        <taxon>Sordariomycetes</taxon>
        <taxon>Sordariomycetidae</taxon>
        <taxon>Sordariales</taxon>
        <taxon>Schizotheciaceae</taxon>
        <taxon>Schizothecium</taxon>
    </lineage>
</organism>
<reference evidence="1" key="1">
    <citation type="submission" date="2023-06" db="EMBL/GenBank/DDBJ databases">
        <title>Genome-scale phylogeny and comparative genomics of the fungal order Sordariales.</title>
        <authorList>
            <consortium name="Lawrence Berkeley National Laboratory"/>
            <person name="Hensen N."/>
            <person name="Bonometti L."/>
            <person name="Westerberg I."/>
            <person name="Brannstrom I.O."/>
            <person name="Guillou S."/>
            <person name="Cros-Aarteil S."/>
            <person name="Calhoun S."/>
            <person name="Haridas S."/>
            <person name="Kuo A."/>
            <person name="Mondo S."/>
            <person name="Pangilinan J."/>
            <person name="Riley R."/>
            <person name="LaButti K."/>
            <person name="Andreopoulos B."/>
            <person name="Lipzen A."/>
            <person name="Chen C."/>
            <person name="Yanf M."/>
            <person name="Daum C."/>
            <person name="Ng V."/>
            <person name="Clum A."/>
            <person name="Steindorff A."/>
            <person name="Ohm R."/>
            <person name="Martin F."/>
            <person name="Silar P."/>
            <person name="Natvig D."/>
            <person name="Lalanne C."/>
            <person name="Gautier V."/>
            <person name="Ament-velasquez S.L."/>
            <person name="Kruys A."/>
            <person name="Hutchinson M.I."/>
            <person name="Powell A.J."/>
            <person name="Barry K."/>
            <person name="Miller A.N."/>
            <person name="Grigoriev I.V."/>
            <person name="Debuchy R."/>
            <person name="Gladieux P."/>
            <person name="Thoren M.H."/>
            <person name="Johannesson H."/>
        </authorList>
    </citation>
    <scope>NUCLEOTIDE SEQUENCE</scope>
    <source>
        <strain evidence="1">SMH3187-1</strain>
    </source>
</reference>
<gene>
    <name evidence="1" type="ORF">B0T18DRAFT_438658</name>
</gene>
<evidence type="ECO:0000313" key="1">
    <source>
        <dbReference type="EMBL" id="KAK0746810.1"/>
    </source>
</evidence>
<proteinExistence type="predicted"/>